<evidence type="ECO:0000259" key="1">
    <source>
        <dbReference type="SMART" id="SM00960"/>
    </source>
</evidence>
<dbReference type="Gene3D" id="3.30.450.30">
    <property type="entry name" value="Dynein light chain 2a, cytoplasmic"/>
    <property type="match status" value="1"/>
</dbReference>
<reference evidence="2 3" key="1">
    <citation type="submission" date="2024-12" db="EMBL/GenBank/DDBJ databases">
        <title>Forecasting of Potato common scab and diversities of Pathogenic streptomyces spp. in china.</title>
        <authorList>
            <person name="Handique U."/>
            <person name="Wu J."/>
        </authorList>
    </citation>
    <scope>NUCLEOTIDE SEQUENCE [LARGE SCALE GENOMIC DNA]</scope>
    <source>
        <strain evidence="2 3">ZRIMU1585</strain>
    </source>
</reference>
<keyword evidence="3" id="KW-1185">Reference proteome</keyword>
<organism evidence="2 3">
    <name type="scientific">Streptomyces galilaeus</name>
    <dbReference type="NCBI Taxonomy" id="33899"/>
    <lineage>
        <taxon>Bacteria</taxon>
        <taxon>Bacillati</taxon>
        <taxon>Actinomycetota</taxon>
        <taxon>Actinomycetes</taxon>
        <taxon>Kitasatosporales</taxon>
        <taxon>Streptomycetaceae</taxon>
        <taxon>Streptomyces</taxon>
    </lineage>
</organism>
<evidence type="ECO:0000313" key="2">
    <source>
        <dbReference type="EMBL" id="MFM9645698.1"/>
    </source>
</evidence>
<dbReference type="InterPro" id="IPR004942">
    <property type="entry name" value="Roadblock/LAMTOR2_dom"/>
</dbReference>
<feature type="domain" description="Roadblock/LAMTOR2" evidence="1">
    <location>
        <begin position="7"/>
        <end position="101"/>
    </location>
</feature>
<proteinExistence type="predicted"/>
<accession>A0ABW9IDA1</accession>
<dbReference type="EMBL" id="JBJVNE010000003">
    <property type="protein sequence ID" value="MFM9645698.1"/>
    <property type="molecule type" value="Genomic_DNA"/>
</dbReference>
<sequence length="134" mass="14096">MQQDLKGWAERLVEVPGVQLAMFFTDDGLKAGGSTNLHGDAQAGAAAMASGMFSTALATVRALNRLPDTAEVALDQITVEVGGQFLIVMAAGNHTNLAVWTEARADIGNVAFEMANLIGRIGAKAFDSPAREHR</sequence>
<gene>
    <name evidence="2" type="ORF">ACKI1S_06055</name>
</gene>
<dbReference type="SMART" id="SM00960">
    <property type="entry name" value="Robl_LC7"/>
    <property type="match status" value="1"/>
</dbReference>
<dbReference type="InterPro" id="IPR053141">
    <property type="entry name" value="Mycobact_SerProt_Inhib_Rv3364c"/>
</dbReference>
<name>A0ABW9IDA1_STRGJ</name>
<evidence type="ECO:0000313" key="3">
    <source>
        <dbReference type="Proteomes" id="UP001631993"/>
    </source>
</evidence>
<dbReference type="PANTHER" id="PTHR36222">
    <property type="entry name" value="SERINE PROTEASE INHIBITOR RV3364C"/>
    <property type="match status" value="1"/>
</dbReference>
<dbReference type="Proteomes" id="UP001631993">
    <property type="component" value="Unassembled WGS sequence"/>
</dbReference>
<dbReference type="PANTHER" id="PTHR36222:SF1">
    <property type="entry name" value="SERINE PROTEASE INHIBITOR RV3364C"/>
    <property type="match status" value="1"/>
</dbReference>
<dbReference type="Pfam" id="PF03259">
    <property type="entry name" value="Robl_LC7"/>
    <property type="match status" value="1"/>
</dbReference>
<protein>
    <submittedName>
        <fullName evidence="2">Roadblock/LC7 domain-containing protein</fullName>
    </submittedName>
</protein>
<dbReference type="RefSeq" id="WP_158953100.1">
    <property type="nucleotide sequence ID" value="NZ_JBJVMW010000005.1"/>
</dbReference>
<comment type="caution">
    <text evidence="2">The sequence shown here is derived from an EMBL/GenBank/DDBJ whole genome shotgun (WGS) entry which is preliminary data.</text>
</comment>
<dbReference type="SUPFAM" id="SSF103196">
    <property type="entry name" value="Roadblock/LC7 domain"/>
    <property type="match status" value="1"/>
</dbReference>